<keyword evidence="3" id="KW-1185">Reference proteome</keyword>
<sequence>MVARSNQESRHEGKTMVIGQVQDQVKKPVHKSGPMTSRVLGLLKASLTKGKKALGNLTFTMSFVTRLMFSLVVLYRLMSLEKLFLLPFMSFTRFNPRILNSTISNAEDQADTLFPAWALAQDTYEKSILHVLE</sequence>
<dbReference type="Proteomes" id="UP000233556">
    <property type="component" value="Unassembled WGS sequence"/>
</dbReference>
<evidence type="ECO:0000256" key="1">
    <source>
        <dbReference type="SAM" id="Phobius"/>
    </source>
</evidence>
<proteinExistence type="predicted"/>
<name>A0A2I0U7C5_LIMLA</name>
<gene>
    <name evidence="2" type="ORF">llap_7701</name>
</gene>
<dbReference type="EMBL" id="KZ506045">
    <property type="protein sequence ID" value="PKU41990.1"/>
    <property type="molecule type" value="Genomic_DNA"/>
</dbReference>
<reference evidence="3" key="1">
    <citation type="submission" date="2017-11" db="EMBL/GenBank/DDBJ databases">
        <authorList>
            <person name="Lima N.C."/>
            <person name="Parody-Merino A.M."/>
            <person name="Battley P.F."/>
            <person name="Fidler A.E."/>
            <person name="Prosdocimi F."/>
        </authorList>
    </citation>
    <scope>NUCLEOTIDE SEQUENCE [LARGE SCALE GENOMIC DNA]</scope>
</reference>
<accession>A0A2I0U7C5</accession>
<keyword evidence="1" id="KW-1133">Transmembrane helix</keyword>
<organism evidence="2 3">
    <name type="scientific">Limosa lapponica baueri</name>
    <dbReference type="NCBI Taxonomy" id="1758121"/>
    <lineage>
        <taxon>Eukaryota</taxon>
        <taxon>Metazoa</taxon>
        <taxon>Chordata</taxon>
        <taxon>Craniata</taxon>
        <taxon>Vertebrata</taxon>
        <taxon>Euteleostomi</taxon>
        <taxon>Archelosauria</taxon>
        <taxon>Archosauria</taxon>
        <taxon>Dinosauria</taxon>
        <taxon>Saurischia</taxon>
        <taxon>Theropoda</taxon>
        <taxon>Coelurosauria</taxon>
        <taxon>Aves</taxon>
        <taxon>Neognathae</taxon>
        <taxon>Neoaves</taxon>
        <taxon>Charadriiformes</taxon>
        <taxon>Scolopacidae</taxon>
        <taxon>Limosa</taxon>
    </lineage>
</organism>
<reference evidence="3" key="2">
    <citation type="submission" date="2017-12" db="EMBL/GenBank/DDBJ databases">
        <title>Genome sequence of the Bar-tailed Godwit (Limosa lapponica baueri).</title>
        <authorList>
            <person name="Lima N.C.B."/>
            <person name="Parody-Merino A.M."/>
            <person name="Battley P.F."/>
            <person name="Fidler A.E."/>
            <person name="Prosdocimi F."/>
        </authorList>
    </citation>
    <scope>NUCLEOTIDE SEQUENCE [LARGE SCALE GENOMIC DNA]</scope>
</reference>
<keyword evidence="1" id="KW-0472">Membrane</keyword>
<protein>
    <submittedName>
        <fullName evidence="2">Uncharacterized protein</fullName>
    </submittedName>
</protein>
<feature type="transmembrane region" description="Helical" evidence="1">
    <location>
        <begin position="53"/>
        <end position="78"/>
    </location>
</feature>
<evidence type="ECO:0000313" key="3">
    <source>
        <dbReference type="Proteomes" id="UP000233556"/>
    </source>
</evidence>
<dbReference type="AlphaFoldDB" id="A0A2I0U7C5"/>
<evidence type="ECO:0000313" key="2">
    <source>
        <dbReference type="EMBL" id="PKU41990.1"/>
    </source>
</evidence>
<keyword evidence="1" id="KW-0812">Transmembrane</keyword>